<sequence>MVLRHTGRMDEEPFPTDWQTALVLVPHPDDPEYGIGAAVAKWTATGRTVHYALASRGEAGIAGMPPEQAGPLREDEQRRSAAICGVDKLEFWDYPDSDIRNTPELRARIAATIEALKPDVVITIYSGDSWAPDAPNQRDHIEFAHAVAEAYDELADPPRWLFENGPEFTHYEVIDGYTDVAVDSLAAHEVYLSVLDPDTPVVAQARKQVEEATPVREDLGGRIVQFIVKRQH</sequence>
<dbReference type="AlphaFoldDB" id="I7G5K5"/>
<dbReference type="EMBL" id="CP001663">
    <property type="protein sequence ID" value="AFP38471.1"/>
    <property type="molecule type" value="Genomic_DNA"/>
</dbReference>
<dbReference type="InterPro" id="IPR003737">
    <property type="entry name" value="GlcNAc_PI_deacetylase-related"/>
</dbReference>
<gene>
    <name evidence="2" type="ordered locus">MSMEI_2000</name>
</gene>
<accession>I7G5K5</accession>
<proteinExistence type="predicted"/>
<evidence type="ECO:0000313" key="3">
    <source>
        <dbReference type="Proteomes" id="UP000006158"/>
    </source>
</evidence>
<dbReference type="Pfam" id="PF02585">
    <property type="entry name" value="PIG-L"/>
    <property type="match status" value="1"/>
</dbReference>
<evidence type="ECO:0000256" key="1">
    <source>
        <dbReference type="ARBA" id="ARBA00022833"/>
    </source>
</evidence>
<dbReference type="Gene3D" id="3.40.50.10320">
    <property type="entry name" value="LmbE-like"/>
    <property type="match status" value="1"/>
</dbReference>
<keyword evidence="1" id="KW-0862">Zinc</keyword>
<dbReference type="PANTHER" id="PTHR12993">
    <property type="entry name" value="N-ACETYLGLUCOSAMINYL-PHOSPHATIDYLINOSITOL DE-N-ACETYLASE-RELATED"/>
    <property type="match status" value="1"/>
</dbReference>
<organism evidence="2 3">
    <name type="scientific">Mycolicibacterium smegmatis (strain ATCC 700084 / mc(2)155)</name>
    <name type="common">Mycobacterium smegmatis</name>
    <dbReference type="NCBI Taxonomy" id="246196"/>
    <lineage>
        <taxon>Bacteria</taxon>
        <taxon>Bacillati</taxon>
        <taxon>Actinomycetota</taxon>
        <taxon>Actinomycetes</taxon>
        <taxon>Mycobacteriales</taxon>
        <taxon>Mycobacteriaceae</taxon>
        <taxon>Mycolicibacterium</taxon>
    </lineage>
</organism>
<dbReference type="PANTHER" id="PTHR12993:SF28">
    <property type="entry name" value="LMBE FAMILY PROTEIN"/>
    <property type="match status" value="1"/>
</dbReference>
<reference evidence="2 3" key="2">
    <citation type="journal article" date="2009" name="Genome Res.">
        <title>Ortho-proteogenomics: multiple proteomes investigation through orthology and a new MS-based protocol.</title>
        <authorList>
            <person name="Gallien S."/>
            <person name="Perrodou E."/>
            <person name="Carapito C."/>
            <person name="Deshayes C."/>
            <person name="Reyrat J.M."/>
            <person name="Van Dorsselaer A."/>
            <person name="Poch O."/>
            <person name="Schaeffer C."/>
            <person name="Lecompte O."/>
        </authorList>
    </citation>
    <scope>NUCLEOTIDE SEQUENCE [LARGE SCALE GENOMIC DNA]</scope>
    <source>
        <strain evidence="3">ATCC 700084 / mc(2)155</strain>
    </source>
</reference>
<dbReference type="KEGG" id="msg:MSMEI_2000"/>
<dbReference type="SUPFAM" id="SSF102588">
    <property type="entry name" value="LmbE-like"/>
    <property type="match status" value="1"/>
</dbReference>
<dbReference type="InterPro" id="IPR024078">
    <property type="entry name" value="LmbE-like_dom_sf"/>
</dbReference>
<dbReference type="GO" id="GO:0016137">
    <property type="term" value="P:glycoside metabolic process"/>
    <property type="evidence" value="ECO:0007669"/>
    <property type="project" value="UniProtKB-ARBA"/>
</dbReference>
<dbReference type="GO" id="GO:0016811">
    <property type="term" value="F:hydrolase activity, acting on carbon-nitrogen (but not peptide) bonds, in linear amides"/>
    <property type="evidence" value="ECO:0007669"/>
    <property type="project" value="TreeGrafter"/>
</dbReference>
<evidence type="ECO:0000313" key="2">
    <source>
        <dbReference type="EMBL" id="AFP38471.1"/>
    </source>
</evidence>
<protein>
    <submittedName>
        <fullName evidence="2">LmbE family protein</fullName>
    </submittedName>
</protein>
<name>I7G5K5_MYCS2</name>
<reference evidence="2 3" key="1">
    <citation type="journal article" date="2007" name="Genome Biol.">
        <title>Interrupted coding sequences in Mycobacterium smegmatis: authentic mutations or sequencing errors?</title>
        <authorList>
            <person name="Deshayes C."/>
            <person name="Perrodou E."/>
            <person name="Gallien S."/>
            <person name="Euphrasie D."/>
            <person name="Schaeffer C."/>
            <person name="Van-Dorsselaer A."/>
            <person name="Poch O."/>
            <person name="Lecompte O."/>
            <person name="Reyrat J.M."/>
        </authorList>
    </citation>
    <scope>NUCLEOTIDE SEQUENCE [LARGE SCALE GENOMIC DNA]</scope>
    <source>
        <strain evidence="3">ATCC 700084 / mc(2)155</strain>
    </source>
</reference>
<dbReference type="PATRIC" id="fig|246196.56.peg.2053"/>
<dbReference type="Proteomes" id="UP000006158">
    <property type="component" value="Chromosome"/>
</dbReference>